<sequence length="405" mass="44102">MSSKIDDLVSTAVAGGPPLFFPQPEGEIHYNFDQGNPATETFPLAALAALEDDVRREVGGPSYDYFDAATGYEELVLGWRGLRGVLADRFAARDGRQLDPMNLILTSGSVQGIALVAKAFVDPGDVVLVEAATFPYAVRFFEAAGAEIVPVPVDSDGMDVEALDATIEELLRSGRRSKLIYTIPTFQLPTGTCLSLERRRRLVEIANRHRVMVHEDNVYAELRYDGDPLPTLFSLDQGGLVVQSDSFSKTVAPALRLGWVLGSHQAIAAVGAVRQDLGVNQHLARVMARFTESGMLDRHIGEIRKVYRAKRDTAVAGLREHCAEWVDFTVPDGSFFLWLRISEQIDWDAAAARVAEAGVYCRPGERFSGDAGGGRFLRMAFSNVSTETIAEGVAALGRALKASVR</sequence>
<comment type="cofactor">
    <cofactor evidence="1">
        <name>pyridoxal 5'-phosphate</name>
        <dbReference type="ChEBI" id="CHEBI:597326"/>
    </cofactor>
</comment>
<keyword evidence="7" id="KW-1185">Reference proteome</keyword>
<name>A0A7W4Z1L5_9ACTN</name>
<keyword evidence="2 6" id="KW-0032">Aminotransferase</keyword>
<dbReference type="GO" id="GO:0008483">
    <property type="term" value="F:transaminase activity"/>
    <property type="evidence" value="ECO:0007669"/>
    <property type="project" value="UniProtKB-KW"/>
</dbReference>
<organism evidence="6 7">
    <name type="scientific">Nocardioides soli</name>
    <dbReference type="NCBI Taxonomy" id="1036020"/>
    <lineage>
        <taxon>Bacteria</taxon>
        <taxon>Bacillati</taxon>
        <taxon>Actinomycetota</taxon>
        <taxon>Actinomycetes</taxon>
        <taxon>Propionibacteriales</taxon>
        <taxon>Nocardioidaceae</taxon>
        <taxon>Nocardioides</taxon>
    </lineage>
</organism>
<reference evidence="6 7" key="1">
    <citation type="submission" date="2020-08" db="EMBL/GenBank/DDBJ databases">
        <title>Sequencing the genomes of 1000 actinobacteria strains.</title>
        <authorList>
            <person name="Klenk H.-P."/>
        </authorList>
    </citation>
    <scope>NUCLEOTIDE SEQUENCE [LARGE SCALE GENOMIC DNA]</scope>
    <source>
        <strain evidence="6 7">DSM 105498</strain>
    </source>
</reference>
<dbReference type="GO" id="GO:0030170">
    <property type="term" value="F:pyridoxal phosphate binding"/>
    <property type="evidence" value="ECO:0007669"/>
    <property type="project" value="InterPro"/>
</dbReference>
<protein>
    <submittedName>
        <fullName evidence="6">2-aminoadipate transaminase</fullName>
        <ecNumber evidence="6">2.6.1.-</ecNumber>
    </submittedName>
</protein>
<dbReference type="CDD" id="cd00609">
    <property type="entry name" value="AAT_like"/>
    <property type="match status" value="1"/>
</dbReference>
<dbReference type="EC" id="2.6.1.-" evidence="6"/>
<gene>
    <name evidence="6" type="ORF">FHU40_001491</name>
</gene>
<dbReference type="AlphaFoldDB" id="A0A7W4Z1L5"/>
<dbReference type="InterPro" id="IPR015422">
    <property type="entry name" value="PyrdxlP-dep_Trfase_small"/>
</dbReference>
<evidence type="ECO:0000256" key="1">
    <source>
        <dbReference type="ARBA" id="ARBA00001933"/>
    </source>
</evidence>
<dbReference type="InterPro" id="IPR004839">
    <property type="entry name" value="Aminotransferase_I/II_large"/>
</dbReference>
<evidence type="ECO:0000259" key="5">
    <source>
        <dbReference type="Pfam" id="PF00155"/>
    </source>
</evidence>
<evidence type="ECO:0000256" key="4">
    <source>
        <dbReference type="ARBA" id="ARBA00022898"/>
    </source>
</evidence>
<evidence type="ECO:0000256" key="2">
    <source>
        <dbReference type="ARBA" id="ARBA00022576"/>
    </source>
</evidence>
<evidence type="ECO:0000313" key="6">
    <source>
        <dbReference type="EMBL" id="MBB3041690.1"/>
    </source>
</evidence>
<evidence type="ECO:0000313" key="7">
    <source>
        <dbReference type="Proteomes" id="UP000589626"/>
    </source>
</evidence>
<accession>A0A7W4Z1L5</accession>
<dbReference type="PANTHER" id="PTHR42790:SF19">
    <property type="entry name" value="KYNURENINE_ALPHA-AMINOADIPATE AMINOTRANSFERASE, MITOCHONDRIAL"/>
    <property type="match status" value="1"/>
</dbReference>
<dbReference type="Gene3D" id="3.40.640.10">
    <property type="entry name" value="Type I PLP-dependent aspartate aminotransferase-like (Major domain)"/>
    <property type="match status" value="1"/>
</dbReference>
<proteinExistence type="predicted"/>
<dbReference type="GO" id="GO:1901605">
    <property type="term" value="P:alpha-amino acid metabolic process"/>
    <property type="evidence" value="ECO:0007669"/>
    <property type="project" value="TreeGrafter"/>
</dbReference>
<dbReference type="Gene3D" id="3.90.1150.10">
    <property type="entry name" value="Aspartate Aminotransferase, domain 1"/>
    <property type="match status" value="1"/>
</dbReference>
<comment type="caution">
    <text evidence="6">The sequence shown here is derived from an EMBL/GenBank/DDBJ whole genome shotgun (WGS) entry which is preliminary data.</text>
</comment>
<dbReference type="SUPFAM" id="SSF53383">
    <property type="entry name" value="PLP-dependent transferases"/>
    <property type="match status" value="1"/>
</dbReference>
<dbReference type="InterPro" id="IPR050859">
    <property type="entry name" value="Class-I_PLP-dep_aminotransf"/>
</dbReference>
<evidence type="ECO:0000256" key="3">
    <source>
        <dbReference type="ARBA" id="ARBA00022679"/>
    </source>
</evidence>
<dbReference type="InterPro" id="IPR015421">
    <property type="entry name" value="PyrdxlP-dep_Trfase_major"/>
</dbReference>
<keyword evidence="3 6" id="KW-0808">Transferase</keyword>
<dbReference type="InterPro" id="IPR015424">
    <property type="entry name" value="PyrdxlP-dep_Trfase"/>
</dbReference>
<dbReference type="RefSeq" id="WP_183591568.1">
    <property type="nucleotide sequence ID" value="NZ_JACHWR010000001.1"/>
</dbReference>
<dbReference type="Proteomes" id="UP000589626">
    <property type="component" value="Unassembled WGS sequence"/>
</dbReference>
<dbReference type="EMBL" id="JACHWR010000001">
    <property type="protein sequence ID" value="MBB3041690.1"/>
    <property type="molecule type" value="Genomic_DNA"/>
</dbReference>
<feature type="domain" description="Aminotransferase class I/classII large" evidence="5">
    <location>
        <begin position="85"/>
        <end position="396"/>
    </location>
</feature>
<keyword evidence="4" id="KW-0663">Pyridoxal phosphate</keyword>
<dbReference type="PANTHER" id="PTHR42790">
    <property type="entry name" value="AMINOTRANSFERASE"/>
    <property type="match status" value="1"/>
</dbReference>
<dbReference type="Pfam" id="PF00155">
    <property type="entry name" value="Aminotran_1_2"/>
    <property type="match status" value="1"/>
</dbReference>